<dbReference type="Pfam" id="PF08011">
    <property type="entry name" value="PDDEXK_9"/>
    <property type="match status" value="1"/>
</dbReference>
<evidence type="ECO:0000259" key="1">
    <source>
        <dbReference type="Pfam" id="PF09820"/>
    </source>
</evidence>
<dbReference type="PANTHER" id="PTHR34825:SF2">
    <property type="entry name" value="AAA-ATPASE-LIKE DOMAIN-CONTAINING PROTEIN"/>
    <property type="match status" value="1"/>
</dbReference>
<dbReference type="Pfam" id="PF09820">
    <property type="entry name" value="AAA-ATPase_like"/>
    <property type="match status" value="1"/>
</dbReference>
<accession>A0A8D9L4B3</accession>
<name>A0A8D9L4B3_PARDI</name>
<evidence type="ECO:0000313" key="2">
    <source>
        <dbReference type="EMBL" id="CUN74010.1"/>
    </source>
</evidence>
<evidence type="ECO:0000313" key="3">
    <source>
        <dbReference type="Proteomes" id="UP000095455"/>
    </source>
</evidence>
<dbReference type="PANTHER" id="PTHR34825">
    <property type="entry name" value="CONSERVED PROTEIN, WITH A WEAK D-GALACTARATE DEHYDRATASE/ALTRONATE HYDROLASE DOMAIN"/>
    <property type="match status" value="1"/>
</dbReference>
<protein>
    <submittedName>
        <fullName evidence="2">Predicted AAA-ATPase</fullName>
    </submittedName>
</protein>
<dbReference type="Proteomes" id="UP000095455">
    <property type="component" value="Unassembled WGS sequence"/>
</dbReference>
<dbReference type="AlphaFoldDB" id="A0A8D9L4B3"/>
<gene>
    <name evidence="2" type="ORF">ERS852380_00907</name>
</gene>
<dbReference type="InterPro" id="IPR012547">
    <property type="entry name" value="PDDEXK_9"/>
</dbReference>
<feature type="domain" description="AAA-ATPase-like" evidence="1">
    <location>
        <begin position="8"/>
        <end position="224"/>
    </location>
</feature>
<comment type="caution">
    <text evidence="2">The sequence shown here is derived from an EMBL/GenBank/DDBJ whole genome shotgun (WGS) entry which is preliminary data.</text>
</comment>
<dbReference type="EMBL" id="CYYK01000003">
    <property type="protein sequence ID" value="CUN74010.1"/>
    <property type="molecule type" value="Genomic_DNA"/>
</dbReference>
<reference evidence="2 3" key="1">
    <citation type="submission" date="2015-09" db="EMBL/GenBank/DDBJ databases">
        <authorList>
            <consortium name="Pathogen Informatics"/>
        </authorList>
    </citation>
    <scope>NUCLEOTIDE SEQUENCE [LARGE SCALE GENOMIC DNA]</scope>
    <source>
        <strain evidence="2 3">2789STDY5608822</strain>
    </source>
</reference>
<organism evidence="2 3">
    <name type="scientific">Parabacteroides distasonis</name>
    <dbReference type="NCBI Taxonomy" id="823"/>
    <lineage>
        <taxon>Bacteria</taxon>
        <taxon>Pseudomonadati</taxon>
        <taxon>Bacteroidota</taxon>
        <taxon>Bacteroidia</taxon>
        <taxon>Bacteroidales</taxon>
        <taxon>Tannerellaceae</taxon>
        <taxon>Parabacteroides</taxon>
    </lineage>
</organism>
<sequence>MTQVKGIPYGISDFNRIRNGNFYFVDKTMYLPLIEKMPSYLFLIRPRRFGKSVFLSMMRTYYDILRQDDFDAYFGDLWIGTHPTGERNKYQVLYFDFSKAGCSMPGADLMTSFNDYCGLIINQFAHVYATYYDADFKETVEHIESAKSKLAYIEVKAKEKGYPLYLIIDEYDNFTNVILSEHGQRMFHDLTHASGFYREYFKQFKGMFDRIFMMGVSPVTLDGLSSGYNIDWNISVDEIFNAMMGFEEAEVREMFRYYQQNDMLKGDVEAMITEMKPWYDNYCFARMSLNDDRVFNCDMTLYYLNYQVQRGSSPEEMVDKNIRTDYSKLKMLARIDRDSVQEGDRMSTIEKIAAEGDRMSTIEKIAAEGDIFVDLHTSFPAERITDIDNFRSLLYYYGLLTMCGTRGDLIKMSIPNNCVREQYFGFLRDYYQKYSSIDLHYLNVMLTDMAYDGRWKPFFESVAQAYRENSAVRDAMEGERNLQGFLKAYLALASYYLVEPELEMNYGYCDFFLLPDKKRYPDVKHSYILELKYATRTATDAELEVQALEGRKQLLRYSEDKIVRCLSEGTTLHRLLLQFRGWDLVRCEEV</sequence>
<dbReference type="RefSeq" id="WP_057316698.1">
    <property type="nucleotide sequence ID" value="NZ_CABMKT010000001.1"/>
</dbReference>
<proteinExistence type="predicted"/>
<dbReference type="InterPro" id="IPR018631">
    <property type="entry name" value="AAA-ATPase-like_dom"/>
</dbReference>